<dbReference type="PANTHER" id="PTHR43065:SF46">
    <property type="entry name" value="C4-DICARBOXYLATE TRANSPORT SENSOR PROTEIN DCTB"/>
    <property type="match status" value="1"/>
</dbReference>
<evidence type="ECO:0000256" key="5">
    <source>
        <dbReference type="ARBA" id="ARBA00022741"/>
    </source>
</evidence>
<evidence type="ECO:0000256" key="6">
    <source>
        <dbReference type="ARBA" id="ARBA00022777"/>
    </source>
</evidence>
<dbReference type="EC" id="2.7.13.3" evidence="2"/>
<keyword evidence="5" id="KW-0547">Nucleotide-binding</keyword>
<dbReference type="SUPFAM" id="SSF55874">
    <property type="entry name" value="ATPase domain of HSP90 chaperone/DNA topoisomerase II/histidine kinase"/>
    <property type="match status" value="1"/>
</dbReference>
<organism evidence="11 12">
    <name type="scientific">Paenibacillus rhizosphaerae</name>
    <dbReference type="NCBI Taxonomy" id="297318"/>
    <lineage>
        <taxon>Bacteria</taxon>
        <taxon>Bacillati</taxon>
        <taxon>Bacillota</taxon>
        <taxon>Bacilli</taxon>
        <taxon>Bacillales</taxon>
        <taxon>Paenibacillaceae</taxon>
        <taxon>Paenibacillus</taxon>
    </lineage>
</organism>
<dbReference type="EMBL" id="MRTP01000009">
    <property type="protein sequence ID" value="OMF51669.1"/>
    <property type="molecule type" value="Genomic_DNA"/>
</dbReference>
<dbReference type="SMART" id="SM00388">
    <property type="entry name" value="HisKA"/>
    <property type="match status" value="1"/>
</dbReference>
<dbReference type="AlphaFoldDB" id="A0A1R1EIS6"/>
<evidence type="ECO:0000256" key="3">
    <source>
        <dbReference type="ARBA" id="ARBA00022553"/>
    </source>
</evidence>
<dbReference type="SUPFAM" id="SSF47384">
    <property type="entry name" value="Homodimeric domain of signal transducing histidine kinase"/>
    <property type="match status" value="1"/>
</dbReference>
<keyword evidence="9" id="KW-0472">Membrane</keyword>
<dbReference type="RefSeq" id="WP_076173669.1">
    <property type="nucleotide sequence ID" value="NZ_MRTP01000009.1"/>
</dbReference>
<feature type="transmembrane region" description="Helical" evidence="9">
    <location>
        <begin position="303"/>
        <end position="326"/>
    </location>
</feature>
<dbReference type="Gene3D" id="3.30.565.10">
    <property type="entry name" value="Histidine kinase-like ATPase, C-terminal domain"/>
    <property type="match status" value="1"/>
</dbReference>
<dbReference type="Proteomes" id="UP000187172">
    <property type="component" value="Unassembled WGS sequence"/>
</dbReference>
<evidence type="ECO:0000256" key="8">
    <source>
        <dbReference type="ARBA" id="ARBA00023012"/>
    </source>
</evidence>
<evidence type="ECO:0000259" key="10">
    <source>
        <dbReference type="PROSITE" id="PS50109"/>
    </source>
</evidence>
<keyword evidence="12" id="KW-1185">Reference proteome</keyword>
<dbReference type="STRING" id="297318.BK138_25800"/>
<dbReference type="InterPro" id="IPR005467">
    <property type="entry name" value="His_kinase_dom"/>
</dbReference>
<accession>A0A1R1EIS6</accession>
<comment type="caution">
    <text evidence="11">The sequence shown here is derived from an EMBL/GenBank/DDBJ whole genome shotgun (WGS) entry which is preliminary data.</text>
</comment>
<feature type="domain" description="Histidine kinase" evidence="10">
    <location>
        <begin position="426"/>
        <end position="630"/>
    </location>
</feature>
<dbReference type="Pfam" id="PF00512">
    <property type="entry name" value="HisKA"/>
    <property type="match status" value="1"/>
</dbReference>
<dbReference type="PRINTS" id="PR00344">
    <property type="entry name" value="BCTRLSENSOR"/>
</dbReference>
<dbReference type="Pfam" id="PF02518">
    <property type="entry name" value="HATPase_c"/>
    <property type="match status" value="1"/>
</dbReference>
<keyword evidence="9" id="KW-0812">Transmembrane</keyword>
<dbReference type="InterPro" id="IPR036097">
    <property type="entry name" value="HisK_dim/P_sf"/>
</dbReference>
<keyword evidence="7" id="KW-0067">ATP-binding</keyword>
<dbReference type="PANTHER" id="PTHR43065">
    <property type="entry name" value="SENSOR HISTIDINE KINASE"/>
    <property type="match status" value="1"/>
</dbReference>
<reference evidence="11 12" key="1">
    <citation type="submission" date="2016-11" db="EMBL/GenBank/DDBJ databases">
        <title>Paenibacillus species isolates.</title>
        <authorList>
            <person name="Beno S.M."/>
        </authorList>
    </citation>
    <scope>NUCLEOTIDE SEQUENCE [LARGE SCALE GENOMIC DNA]</scope>
    <source>
        <strain evidence="11 12">FSL R5-0378</strain>
    </source>
</reference>
<keyword evidence="3" id="KW-0597">Phosphoprotein</keyword>
<feature type="transmembrane region" description="Helical" evidence="9">
    <location>
        <begin position="209"/>
        <end position="234"/>
    </location>
</feature>
<feature type="transmembrane region" description="Helical" evidence="9">
    <location>
        <begin position="280"/>
        <end position="297"/>
    </location>
</feature>
<evidence type="ECO:0000256" key="4">
    <source>
        <dbReference type="ARBA" id="ARBA00022679"/>
    </source>
</evidence>
<dbReference type="GO" id="GO:0000155">
    <property type="term" value="F:phosphorelay sensor kinase activity"/>
    <property type="evidence" value="ECO:0007669"/>
    <property type="project" value="InterPro"/>
</dbReference>
<feature type="transmembrane region" description="Helical" evidence="9">
    <location>
        <begin position="181"/>
        <end position="202"/>
    </location>
</feature>
<dbReference type="CDD" id="cd00082">
    <property type="entry name" value="HisKA"/>
    <property type="match status" value="1"/>
</dbReference>
<keyword evidence="9" id="KW-1133">Transmembrane helix</keyword>
<proteinExistence type="predicted"/>
<evidence type="ECO:0000256" key="2">
    <source>
        <dbReference type="ARBA" id="ARBA00012438"/>
    </source>
</evidence>
<evidence type="ECO:0000256" key="7">
    <source>
        <dbReference type="ARBA" id="ARBA00022840"/>
    </source>
</evidence>
<dbReference type="Gene3D" id="1.10.287.130">
    <property type="match status" value="1"/>
</dbReference>
<evidence type="ECO:0000256" key="9">
    <source>
        <dbReference type="SAM" id="Phobius"/>
    </source>
</evidence>
<name>A0A1R1EIS6_9BACL</name>
<dbReference type="GO" id="GO:0005524">
    <property type="term" value="F:ATP binding"/>
    <property type="evidence" value="ECO:0007669"/>
    <property type="project" value="UniProtKB-KW"/>
</dbReference>
<dbReference type="PROSITE" id="PS51257">
    <property type="entry name" value="PROKAR_LIPOPROTEIN"/>
    <property type="match status" value="1"/>
</dbReference>
<dbReference type="InterPro" id="IPR036890">
    <property type="entry name" value="HATPase_C_sf"/>
</dbReference>
<dbReference type="InterPro" id="IPR003594">
    <property type="entry name" value="HATPase_dom"/>
</dbReference>
<dbReference type="PROSITE" id="PS50109">
    <property type="entry name" value="HIS_KIN"/>
    <property type="match status" value="1"/>
</dbReference>
<evidence type="ECO:0000256" key="1">
    <source>
        <dbReference type="ARBA" id="ARBA00000085"/>
    </source>
</evidence>
<feature type="transmembrane region" description="Helical" evidence="9">
    <location>
        <begin position="240"/>
        <end position="260"/>
    </location>
</feature>
<keyword evidence="4" id="KW-0808">Transferase</keyword>
<evidence type="ECO:0000313" key="11">
    <source>
        <dbReference type="EMBL" id="OMF51669.1"/>
    </source>
</evidence>
<keyword evidence="6 11" id="KW-0418">Kinase</keyword>
<dbReference type="InterPro" id="IPR004358">
    <property type="entry name" value="Sig_transdc_His_kin-like_C"/>
</dbReference>
<sequence length="637" mass="71440">MKASRKYGIIAAAICIVIQLVLAASCYGSSEPALKPLTDWRFTWEGGGTGSRSTDGIGPASGWKPYRMKQPLQLSTGEEKAGWFETKLPALIWNTPAILLKPVYGIKIDIYVGQEKRYEIDRDYRYDVHHILLPLSREDAGQTLLMKIQGGTGRIGMDGPVWAGDYQTLLTKLIKANLGDIVLGSSFIFIALIMLISAILLNRSERNSWLSLTAVILSIGLMILTYSPFVYSLFRSYGEWFQVVFDLGLLSLLPAITYYFERTIGPGYMLIIRMCRKFQVGYSLFCLGFMVINLLSGSRFSDIYYFFSVKVLGCIMIVLLMILAASAISYAARGNRDAAVFASGFALFAIPALGELVWFYVRQGDYVLFWWKWGVLGFVISLIMILGRKFAHNHRQIVVYSRELEMFNSELQRSEKMEIISELAASVAHEVRNPLQVTRGFLQLLQEKSRDREKEYLRLALEELDRASGIITDFLTFAKPEAEKVSLLNVGYEFRHIEGILIPLANLQGGRMTTDIPQDLYVYGNSSKFKQAFINMIKNSIEALREEGHIQIRAYRDNGQVVICVADNGEGMEPSEVARLGEPYYSNKSKGTGLGLMVTFRIIEVMQGKIEIESKKGAGTVMTVRFPAAASGEQGTE</sequence>
<comment type="catalytic activity">
    <reaction evidence="1">
        <text>ATP + protein L-histidine = ADP + protein N-phospho-L-histidine.</text>
        <dbReference type="EC" id="2.7.13.3"/>
    </reaction>
</comment>
<feature type="transmembrane region" description="Helical" evidence="9">
    <location>
        <begin position="338"/>
        <end position="361"/>
    </location>
</feature>
<protein>
    <recommendedName>
        <fullName evidence="2">histidine kinase</fullName>
        <ecNumber evidence="2">2.7.13.3</ecNumber>
    </recommendedName>
</protein>
<dbReference type="InterPro" id="IPR003661">
    <property type="entry name" value="HisK_dim/P_dom"/>
</dbReference>
<dbReference type="SMART" id="SM00387">
    <property type="entry name" value="HATPase_c"/>
    <property type="match status" value="1"/>
</dbReference>
<gene>
    <name evidence="11" type="ORF">BK138_25800</name>
</gene>
<keyword evidence="8" id="KW-0902">Two-component regulatory system</keyword>
<evidence type="ECO:0000313" key="12">
    <source>
        <dbReference type="Proteomes" id="UP000187172"/>
    </source>
</evidence>
<feature type="transmembrane region" description="Helical" evidence="9">
    <location>
        <begin position="367"/>
        <end position="387"/>
    </location>
</feature>